<evidence type="ECO:0000313" key="4">
    <source>
        <dbReference type="Proteomes" id="UP000472263"/>
    </source>
</evidence>
<organism evidence="3 4">
    <name type="scientific">Myripristis murdjan</name>
    <name type="common">pinecone soldierfish</name>
    <dbReference type="NCBI Taxonomy" id="586833"/>
    <lineage>
        <taxon>Eukaryota</taxon>
        <taxon>Metazoa</taxon>
        <taxon>Chordata</taxon>
        <taxon>Craniata</taxon>
        <taxon>Vertebrata</taxon>
        <taxon>Euteleostomi</taxon>
        <taxon>Actinopterygii</taxon>
        <taxon>Neopterygii</taxon>
        <taxon>Teleostei</taxon>
        <taxon>Neoteleostei</taxon>
        <taxon>Acanthomorphata</taxon>
        <taxon>Holocentriformes</taxon>
        <taxon>Holocentridae</taxon>
        <taxon>Myripristis</taxon>
    </lineage>
</organism>
<dbReference type="Gene3D" id="3.80.10.10">
    <property type="entry name" value="Ribonuclease Inhibitor"/>
    <property type="match status" value="1"/>
</dbReference>
<dbReference type="InterPro" id="IPR050836">
    <property type="entry name" value="SDS22/Internalin_LRR"/>
</dbReference>
<dbReference type="Ensembl" id="ENSMMDT00005031964.1">
    <property type="protein sequence ID" value="ENSMMDP00005031255.1"/>
    <property type="gene ID" value="ENSMMDG00005014748.1"/>
</dbReference>
<evidence type="ECO:0000256" key="1">
    <source>
        <dbReference type="ARBA" id="ARBA00022614"/>
    </source>
</evidence>
<protein>
    <recommendedName>
        <fullName evidence="5">Centrosomal protein 97</fullName>
    </recommendedName>
</protein>
<reference evidence="3" key="3">
    <citation type="submission" date="2025-09" db="UniProtKB">
        <authorList>
            <consortium name="Ensembl"/>
        </authorList>
    </citation>
    <scope>IDENTIFICATION</scope>
</reference>
<dbReference type="SUPFAM" id="SSF52058">
    <property type="entry name" value="L domain-like"/>
    <property type="match status" value="1"/>
</dbReference>
<dbReference type="Pfam" id="PF13855">
    <property type="entry name" value="LRR_8"/>
    <property type="match status" value="1"/>
</dbReference>
<dbReference type="PANTHER" id="PTHR46652:SF3">
    <property type="entry name" value="LEUCINE-RICH REPEAT-CONTAINING PROTEIN 9"/>
    <property type="match status" value="1"/>
</dbReference>
<dbReference type="Proteomes" id="UP000472263">
    <property type="component" value="Chromosome 21"/>
</dbReference>
<dbReference type="InParanoid" id="A0A667YLF3"/>
<proteinExistence type="predicted"/>
<keyword evidence="4" id="KW-1185">Reference proteome</keyword>
<sequence length="143" mass="16257">GLRQEISARLPPCSFHSSQGIQSWIPVSTCSEDHTTLILDRNHIMKLDHLERSPSLQQLSVASNRLVRMMGVSRLTELRVLNLPNNSIGYIEGLRDLPHLEWLNLSGNNIKVRREGIHKSTVLLSFLCRTIICRVMIYSIGML</sequence>
<dbReference type="AlphaFoldDB" id="A0A667YLF3"/>
<evidence type="ECO:0008006" key="5">
    <source>
        <dbReference type="Google" id="ProtNLM"/>
    </source>
</evidence>
<dbReference type="PANTHER" id="PTHR46652">
    <property type="entry name" value="LEUCINE-RICH REPEAT AND IQ DOMAIN-CONTAINING PROTEIN 1-RELATED"/>
    <property type="match status" value="1"/>
</dbReference>
<dbReference type="PROSITE" id="PS51450">
    <property type="entry name" value="LRR"/>
    <property type="match status" value="1"/>
</dbReference>
<keyword evidence="2" id="KW-0677">Repeat</keyword>
<evidence type="ECO:0000313" key="3">
    <source>
        <dbReference type="Ensembl" id="ENSMMDP00005031255.1"/>
    </source>
</evidence>
<evidence type="ECO:0000256" key="2">
    <source>
        <dbReference type="ARBA" id="ARBA00022737"/>
    </source>
</evidence>
<name>A0A667YLF3_9TELE</name>
<dbReference type="InterPro" id="IPR032675">
    <property type="entry name" value="LRR_dom_sf"/>
</dbReference>
<reference evidence="3" key="2">
    <citation type="submission" date="2025-08" db="UniProtKB">
        <authorList>
            <consortium name="Ensembl"/>
        </authorList>
    </citation>
    <scope>IDENTIFICATION</scope>
</reference>
<accession>A0A667YLF3</accession>
<keyword evidence="1" id="KW-0433">Leucine-rich repeat</keyword>
<reference evidence="3" key="1">
    <citation type="submission" date="2019-06" db="EMBL/GenBank/DDBJ databases">
        <authorList>
            <consortium name="Wellcome Sanger Institute Data Sharing"/>
        </authorList>
    </citation>
    <scope>NUCLEOTIDE SEQUENCE [LARGE SCALE GENOMIC DNA]</scope>
</reference>
<dbReference type="GeneTree" id="ENSGT00910000144283"/>
<dbReference type="InterPro" id="IPR001611">
    <property type="entry name" value="Leu-rich_rpt"/>
</dbReference>